<protein>
    <submittedName>
        <fullName evidence="2">Uncharacterized protein</fullName>
    </submittedName>
</protein>
<name>Q2T4Z3_BURTA</name>
<dbReference type="KEGG" id="bte:BTH_II1561"/>
<dbReference type="AlphaFoldDB" id="Q2T4Z3"/>
<keyword evidence="3" id="KW-1185">Reference proteome</keyword>
<evidence type="ECO:0000313" key="3">
    <source>
        <dbReference type="Proteomes" id="UP000001930"/>
    </source>
</evidence>
<reference evidence="2 3" key="1">
    <citation type="journal article" date="2005" name="BMC Genomics">
        <title>Bacterial genome adaptation to niches: divergence of the potential virulence genes in three Burkholderia species of different survival strategies.</title>
        <authorList>
            <person name="Kim H.S."/>
            <person name="Schell M.A."/>
            <person name="Yu Y."/>
            <person name="Ulrich R.L."/>
            <person name="Sarria S.H."/>
            <person name="Nierman W.C."/>
            <person name="DeShazer D."/>
        </authorList>
    </citation>
    <scope>NUCLEOTIDE SEQUENCE [LARGE SCALE GENOMIC DNA]</scope>
    <source>
        <strain evidence="3">ATCC 700388 / DSM 13276 / CCUG 48851 / CIP 106301 / E264</strain>
    </source>
</reference>
<organism evidence="2 3">
    <name type="scientific">Burkholderia thailandensis (strain ATCC 700388 / DSM 13276 / CCUG 48851 / CIP 106301 / E264)</name>
    <dbReference type="NCBI Taxonomy" id="271848"/>
    <lineage>
        <taxon>Bacteria</taxon>
        <taxon>Pseudomonadati</taxon>
        <taxon>Pseudomonadota</taxon>
        <taxon>Betaproteobacteria</taxon>
        <taxon>Burkholderiales</taxon>
        <taxon>Burkholderiaceae</taxon>
        <taxon>Burkholderia</taxon>
        <taxon>pseudomallei group</taxon>
    </lineage>
</organism>
<sequence length="33" mass="3646">MGTPGEERRPLRDGGEREAEAAHLAKRVARTMP</sequence>
<evidence type="ECO:0000256" key="1">
    <source>
        <dbReference type="SAM" id="MobiDB-lite"/>
    </source>
</evidence>
<dbReference type="EMBL" id="CP000085">
    <property type="protein sequence ID" value="ABC34185.1"/>
    <property type="molecule type" value="Genomic_DNA"/>
</dbReference>
<evidence type="ECO:0000313" key="2">
    <source>
        <dbReference type="EMBL" id="ABC34185.1"/>
    </source>
</evidence>
<dbReference type="Proteomes" id="UP000001930">
    <property type="component" value="Chromosome II"/>
</dbReference>
<gene>
    <name evidence="2" type="ordered locus">BTH_II1561</name>
</gene>
<proteinExistence type="predicted"/>
<accession>Q2T4Z3</accession>
<dbReference type="HOGENOM" id="CLU_3381047_0_0_4"/>
<feature type="region of interest" description="Disordered" evidence="1">
    <location>
        <begin position="1"/>
        <end position="21"/>
    </location>
</feature>